<dbReference type="InterPro" id="IPR047113">
    <property type="entry name" value="PA2G4/ARX1"/>
</dbReference>
<gene>
    <name evidence="4" type="ORF">IWW39_004964</name>
</gene>
<organism evidence="4 5">
    <name type="scientific">Coemansia spiralis</name>
    <dbReference type="NCBI Taxonomy" id="417178"/>
    <lineage>
        <taxon>Eukaryota</taxon>
        <taxon>Fungi</taxon>
        <taxon>Fungi incertae sedis</taxon>
        <taxon>Zoopagomycota</taxon>
        <taxon>Kickxellomycotina</taxon>
        <taxon>Kickxellomycetes</taxon>
        <taxon>Kickxellales</taxon>
        <taxon>Kickxellaceae</taxon>
        <taxon>Coemansia</taxon>
    </lineage>
</organism>
<accession>A0A9W8L360</accession>
<dbReference type="InterPro" id="IPR036005">
    <property type="entry name" value="Creatinase/aminopeptidase-like"/>
</dbReference>
<comment type="similarity">
    <text evidence="1">Belongs to the peptidase M24 family.</text>
</comment>
<evidence type="ECO:0000313" key="4">
    <source>
        <dbReference type="EMBL" id="KAJ2684334.1"/>
    </source>
</evidence>
<dbReference type="SUPFAM" id="SSF55920">
    <property type="entry name" value="Creatinase/aminopeptidase"/>
    <property type="match status" value="1"/>
</dbReference>
<dbReference type="Gene3D" id="3.90.230.10">
    <property type="entry name" value="Creatinase/methionine aminopeptidase superfamily"/>
    <property type="match status" value="1"/>
</dbReference>
<dbReference type="InterPro" id="IPR036390">
    <property type="entry name" value="WH_DNA-bd_sf"/>
</dbReference>
<sequence length="387" mass="41619">MDTGINTKYQSTAAIVEQVLKQVLSVVVPGISVASLCSYADSLVTAYTHSVHRKEADIERGASYPTTVSVNNIIQNCSPSPSEDTLLQEGDVVKVEVGAHIDGYVASAAHTVVATNFPGTVVEDQRADAISAAYYGSEVAARMVRPGQSPRNLVKALGLVAAGFGCTVAEDTFTCQLDRFVVSGPNTFANRFNPDVPAPDFTFETGEMYTIDCTMSTGSGIARASTIDPAVYQRDVNHQYALKLRTSRALFSEVCKRYSVFPFLMRDIVDANQSLRAGVSECVKSQLLVPFAVTMDKKAGSVVAQFKLTVLCHYSGPIRITRALPMPSNIRSTTVVPESSEIGQILALDCGQVKLPDLPRLKTSIQQPVPTTLQQQQPLPSSAMDTS</sequence>
<name>A0A9W8L360_9FUNG</name>
<dbReference type="CDD" id="cd01089">
    <property type="entry name" value="PA2G4-like"/>
    <property type="match status" value="1"/>
</dbReference>
<comment type="caution">
    <text evidence="4">The sequence shown here is derived from an EMBL/GenBank/DDBJ whole genome shotgun (WGS) entry which is preliminary data.</text>
</comment>
<dbReference type="Gene3D" id="1.10.10.10">
    <property type="entry name" value="Winged helix-like DNA-binding domain superfamily/Winged helix DNA-binding domain"/>
    <property type="match status" value="1"/>
</dbReference>
<keyword evidence="5" id="KW-1185">Reference proteome</keyword>
<dbReference type="Pfam" id="PF00557">
    <property type="entry name" value="Peptidase_M24"/>
    <property type="match status" value="1"/>
</dbReference>
<dbReference type="AlphaFoldDB" id="A0A9W8L360"/>
<feature type="region of interest" description="Disordered" evidence="2">
    <location>
        <begin position="368"/>
        <end position="387"/>
    </location>
</feature>
<dbReference type="EMBL" id="JANBTX010000217">
    <property type="protein sequence ID" value="KAJ2684334.1"/>
    <property type="molecule type" value="Genomic_DNA"/>
</dbReference>
<dbReference type="FunFam" id="1.10.10.10:FF:000029">
    <property type="entry name" value="Proliferation-associated 2G4, a"/>
    <property type="match status" value="1"/>
</dbReference>
<evidence type="ECO:0000313" key="5">
    <source>
        <dbReference type="Proteomes" id="UP001151516"/>
    </source>
</evidence>
<evidence type="ECO:0000256" key="1">
    <source>
        <dbReference type="ARBA" id="ARBA00007319"/>
    </source>
</evidence>
<evidence type="ECO:0000256" key="2">
    <source>
        <dbReference type="SAM" id="MobiDB-lite"/>
    </source>
</evidence>
<proteinExistence type="inferred from homology"/>
<dbReference type="InterPro" id="IPR036388">
    <property type="entry name" value="WH-like_DNA-bd_sf"/>
</dbReference>
<dbReference type="PANTHER" id="PTHR10804">
    <property type="entry name" value="PROTEASE FAMILY M24 METHIONYL AMINOPEPTIDASE, AMINOPEPTIDASE P"/>
    <property type="match status" value="1"/>
</dbReference>
<feature type="domain" description="Peptidase M24" evidence="3">
    <location>
        <begin position="9"/>
        <end position="158"/>
    </location>
</feature>
<evidence type="ECO:0000259" key="3">
    <source>
        <dbReference type="Pfam" id="PF00557"/>
    </source>
</evidence>
<dbReference type="PANTHER" id="PTHR10804:SF11">
    <property type="entry name" value="PROLIFERATION-ASSOCIATED PROTEIN 2G4"/>
    <property type="match status" value="1"/>
</dbReference>
<reference evidence="4" key="1">
    <citation type="submission" date="2022-07" db="EMBL/GenBank/DDBJ databases">
        <title>Phylogenomic reconstructions and comparative analyses of Kickxellomycotina fungi.</title>
        <authorList>
            <person name="Reynolds N.K."/>
            <person name="Stajich J.E."/>
            <person name="Barry K."/>
            <person name="Grigoriev I.V."/>
            <person name="Crous P."/>
            <person name="Smith M.E."/>
        </authorList>
    </citation>
    <scope>NUCLEOTIDE SEQUENCE</scope>
    <source>
        <strain evidence="4">CBS 109367</strain>
    </source>
</reference>
<feature type="compositionally biased region" description="Low complexity" evidence="2">
    <location>
        <begin position="368"/>
        <end position="380"/>
    </location>
</feature>
<dbReference type="Proteomes" id="UP001151516">
    <property type="component" value="Unassembled WGS sequence"/>
</dbReference>
<dbReference type="InterPro" id="IPR000994">
    <property type="entry name" value="Pept_M24"/>
</dbReference>
<protein>
    <recommendedName>
        <fullName evidence="3">Peptidase M24 domain-containing protein</fullName>
    </recommendedName>
</protein>
<dbReference type="SUPFAM" id="SSF46785">
    <property type="entry name" value="Winged helix' DNA-binding domain"/>
    <property type="match status" value="1"/>
</dbReference>
<dbReference type="OrthoDB" id="5876363at2759"/>